<dbReference type="VEuPathDB" id="FungiDB:SPPG_04317"/>
<evidence type="ECO:0000313" key="3">
    <source>
        <dbReference type="Proteomes" id="UP000053201"/>
    </source>
</evidence>
<dbReference type="Proteomes" id="UP000053201">
    <property type="component" value="Unassembled WGS sequence"/>
</dbReference>
<dbReference type="InParanoid" id="A0A0L0HIF5"/>
<protein>
    <submittedName>
        <fullName evidence="2">Uncharacterized protein</fullName>
    </submittedName>
</protein>
<dbReference type="InterPro" id="IPR032675">
    <property type="entry name" value="LRR_dom_sf"/>
</dbReference>
<dbReference type="OrthoDB" id="2113378at2759"/>
<proteinExistence type="predicted"/>
<evidence type="ECO:0000256" key="1">
    <source>
        <dbReference type="SAM" id="MobiDB-lite"/>
    </source>
</evidence>
<accession>A0A0L0HIF5</accession>
<dbReference type="RefSeq" id="XP_016609265.1">
    <property type="nucleotide sequence ID" value="XM_016752559.1"/>
</dbReference>
<feature type="compositionally biased region" description="Basic and acidic residues" evidence="1">
    <location>
        <begin position="1"/>
        <end position="14"/>
    </location>
</feature>
<dbReference type="InterPro" id="IPR001611">
    <property type="entry name" value="Leu-rich_rpt"/>
</dbReference>
<sequence>MLQSRTRSDDRERISSSSHGLQDHRIPAKRYVPKPPDFSRRRLAKDTVPSLAAFSAIAVVRHQHQFVSLAGVPWDPCGKLIWALLHERHMVPTGDLLSAFLEEYPHLREQNSILFIRGSPQQDSLCRLSNANSPVSRYLVHLNLSGSSFNDEMTCHIAHLSNLRFLDISKTAVGDNGLMALLRPTMYNAHTDEPCLRSLQCLNISHTGLSDVCIPYLVRAPSLDALDVTGSYISLSSLFLRYGWIRLPKAVPIFNFQVPMSREELTLLLRAEGADPDILANPDIIMRAWIVPELVAAAARSEMWHYVMGIPLGRSLPPCYMQQKEAMNTECGMRLVKLGNKHSLGQLPASIAEGNKEERGLAVRKRKWIADYPNVAGTKSSTPPATIHRTCPRIPKGIMHLAAIKRK</sequence>
<dbReference type="SUPFAM" id="SSF52047">
    <property type="entry name" value="RNI-like"/>
    <property type="match status" value="1"/>
</dbReference>
<evidence type="ECO:0000313" key="2">
    <source>
        <dbReference type="EMBL" id="KND01226.1"/>
    </source>
</evidence>
<feature type="region of interest" description="Disordered" evidence="1">
    <location>
        <begin position="1"/>
        <end position="40"/>
    </location>
</feature>
<dbReference type="GeneID" id="27687773"/>
<organism evidence="2 3">
    <name type="scientific">Spizellomyces punctatus (strain DAOM BR117)</name>
    <dbReference type="NCBI Taxonomy" id="645134"/>
    <lineage>
        <taxon>Eukaryota</taxon>
        <taxon>Fungi</taxon>
        <taxon>Fungi incertae sedis</taxon>
        <taxon>Chytridiomycota</taxon>
        <taxon>Chytridiomycota incertae sedis</taxon>
        <taxon>Chytridiomycetes</taxon>
        <taxon>Spizellomycetales</taxon>
        <taxon>Spizellomycetaceae</taxon>
        <taxon>Spizellomyces</taxon>
    </lineage>
</organism>
<gene>
    <name evidence="2" type="ORF">SPPG_04317</name>
</gene>
<dbReference type="AlphaFoldDB" id="A0A0L0HIF5"/>
<dbReference type="Pfam" id="PF13516">
    <property type="entry name" value="LRR_6"/>
    <property type="match status" value="1"/>
</dbReference>
<dbReference type="EMBL" id="KQ257455">
    <property type="protein sequence ID" value="KND01226.1"/>
    <property type="molecule type" value="Genomic_DNA"/>
</dbReference>
<reference evidence="2 3" key="1">
    <citation type="submission" date="2009-08" db="EMBL/GenBank/DDBJ databases">
        <title>The Genome Sequence of Spizellomyces punctatus strain DAOM BR117.</title>
        <authorList>
            <consortium name="The Broad Institute Genome Sequencing Platform"/>
            <person name="Russ C."/>
            <person name="Cuomo C."/>
            <person name="Shea T."/>
            <person name="Young S.K."/>
            <person name="Zeng Q."/>
            <person name="Koehrsen M."/>
            <person name="Haas B."/>
            <person name="Borodovsky M."/>
            <person name="Guigo R."/>
            <person name="Alvarado L."/>
            <person name="Berlin A."/>
            <person name="Bochicchio J."/>
            <person name="Borenstein D."/>
            <person name="Chapman S."/>
            <person name="Chen Z."/>
            <person name="Engels R."/>
            <person name="Freedman E."/>
            <person name="Gellesch M."/>
            <person name="Goldberg J."/>
            <person name="Griggs A."/>
            <person name="Gujja S."/>
            <person name="Heiman D."/>
            <person name="Hepburn T."/>
            <person name="Howarth C."/>
            <person name="Jen D."/>
            <person name="Larson L."/>
            <person name="Lewis B."/>
            <person name="Mehta T."/>
            <person name="Park D."/>
            <person name="Pearson M."/>
            <person name="Roberts A."/>
            <person name="Saif S."/>
            <person name="Shenoy N."/>
            <person name="Sisk P."/>
            <person name="Stolte C."/>
            <person name="Sykes S."/>
            <person name="Thomson T."/>
            <person name="Walk T."/>
            <person name="White J."/>
            <person name="Yandava C."/>
            <person name="Burger G."/>
            <person name="Gray M.W."/>
            <person name="Holland P.W.H."/>
            <person name="King N."/>
            <person name="Lang F.B.F."/>
            <person name="Roger A.J."/>
            <person name="Ruiz-Trillo I."/>
            <person name="Lander E."/>
            <person name="Nusbaum C."/>
        </authorList>
    </citation>
    <scope>NUCLEOTIDE SEQUENCE [LARGE SCALE GENOMIC DNA]</scope>
    <source>
        <strain evidence="2 3">DAOM BR117</strain>
    </source>
</reference>
<name>A0A0L0HIF5_SPIPD</name>
<dbReference type="Gene3D" id="3.80.10.10">
    <property type="entry name" value="Ribonuclease Inhibitor"/>
    <property type="match status" value="1"/>
</dbReference>
<keyword evidence="3" id="KW-1185">Reference proteome</keyword>